<evidence type="ECO:0000313" key="5">
    <source>
        <dbReference type="EMBL" id="UZE97106.1"/>
    </source>
</evidence>
<feature type="domain" description="DJ-1/PfpI" evidence="4">
    <location>
        <begin position="31"/>
        <end position="225"/>
    </location>
</feature>
<dbReference type="InterPro" id="IPR050325">
    <property type="entry name" value="Prot/Nucl_acid_deglycase"/>
</dbReference>
<dbReference type="Gene3D" id="3.40.50.880">
    <property type="match status" value="1"/>
</dbReference>
<dbReference type="EMBL" id="CP100390">
    <property type="protein sequence ID" value="UZE97106.1"/>
    <property type="molecule type" value="Genomic_DNA"/>
</dbReference>
<evidence type="ECO:0000256" key="2">
    <source>
        <dbReference type="ARBA" id="ARBA00023239"/>
    </source>
</evidence>
<dbReference type="Pfam" id="PF01965">
    <property type="entry name" value="DJ-1_PfpI"/>
    <property type="match status" value="1"/>
</dbReference>
<keyword evidence="2" id="KW-0456">Lyase</keyword>
<dbReference type="InterPro" id="IPR002818">
    <property type="entry name" value="DJ-1/PfpI"/>
</dbReference>
<dbReference type="Proteomes" id="UP001163739">
    <property type="component" value="Chromosome"/>
</dbReference>
<evidence type="ECO:0000256" key="1">
    <source>
        <dbReference type="ARBA" id="ARBA00023016"/>
    </source>
</evidence>
<evidence type="ECO:0000313" key="6">
    <source>
        <dbReference type="Proteomes" id="UP001163739"/>
    </source>
</evidence>
<keyword evidence="6" id="KW-1185">Reference proteome</keyword>
<dbReference type="PANTHER" id="PTHR48094:SF11">
    <property type="entry name" value="GLUTATHIONE-INDEPENDENT GLYOXALASE HSP31-RELATED"/>
    <property type="match status" value="1"/>
</dbReference>
<dbReference type="InterPro" id="IPR029062">
    <property type="entry name" value="Class_I_gatase-like"/>
</dbReference>
<comment type="similarity">
    <text evidence="3">Belongs to the peptidase C56 family. HSP31-like subfamily.</text>
</comment>
<dbReference type="RefSeq" id="WP_265048587.1">
    <property type="nucleotide sequence ID" value="NZ_CP100390.1"/>
</dbReference>
<proteinExistence type="inferred from homology"/>
<dbReference type="CDD" id="cd03141">
    <property type="entry name" value="GATase1_Hsp31_like"/>
    <property type="match status" value="1"/>
</dbReference>
<dbReference type="PANTHER" id="PTHR48094">
    <property type="entry name" value="PROTEIN/NUCLEIC ACID DEGLYCASE DJ-1-RELATED"/>
    <property type="match status" value="1"/>
</dbReference>
<name>A0ABY6N4P9_9ALTE</name>
<organism evidence="5 6">
    <name type="scientific">Alkalimarinus alittae</name>
    <dbReference type="NCBI Taxonomy" id="2961619"/>
    <lineage>
        <taxon>Bacteria</taxon>
        <taxon>Pseudomonadati</taxon>
        <taxon>Pseudomonadota</taxon>
        <taxon>Gammaproteobacteria</taxon>
        <taxon>Alteromonadales</taxon>
        <taxon>Alteromonadaceae</taxon>
        <taxon>Alkalimarinus</taxon>
    </lineage>
</organism>
<protein>
    <submittedName>
        <fullName evidence="5">Type 1 glutamine amidotransferase domain-containing protein</fullName>
    </submittedName>
</protein>
<reference evidence="5" key="1">
    <citation type="submission" date="2022-06" db="EMBL/GenBank/DDBJ databases">
        <title>Alkalimarinus sp. nov., isolated from gut of a Alitta virens.</title>
        <authorList>
            <person name="Yang A.I."/>
            <person name="Shin N.-R."/>
        </authorList>
    </citation>
    <scope>NUCLEOTIDE SEQUENCE</scope>
    <source>
        <strain evidence="5">A2M4</strain>
    </source>
</reference>
<gene>
    <name evidence="5" type="ORF">NKI27_04985</name>
</gene>
<dbReference type="SUPFAM" id="SSF52317">
    <property type="entry name" value="Class I glutamine amidotransferase-like"/>
    <property type="match status" value="1"/>
</dbReference>
<accession>A0ABY6N4P9</accession>
<keyword evidence="5" id="KW-0315">Glutamine amidotransferase</keyword>
<evidence type="ECO:0000259" key="4">
    <source>
        <dbReference type="Pfam" id="PF01965"/>
    </source>
</evidence>
<keyword evidence="1" id="KW-0346">Stress response</keyword>
<sequence>MNDLKAKKVLMVITSHGALGNTGEKTGFWVEEFAAPYYAFVGAGVQVTLASPAGGQPPVDPKSELADFQTPSTHRFDADTEAQAQVANTAKLADVKAEDYDAVFYPGGHGPLWDLTDNADSISLIEDFLAANKPVAAVCHATAAFLNVKYAAGEYAVKGKAVTGFTNSEEEAVQLTDVVPFLLEDELIKRGGDYKKVADWNAFAVQDGLLISGQNPASSELAAEKLLAALAS</sequence>
<evidence type="ECO:0000256" key="3">
    <source>
        <dbReference type="ARBA" id="ARBA00038493"/>
    </source>
</evidence>